<evidence type="ECO:0000256" key="8">
    <source>
        <dbReference type="ARBA" id="ARBA00024333"/>
    </source>
</evidence>
<evidence type="ECO:0000256" key="4">
    <source>
        <dbReference type="ARBA" id="ARBA00022801"/>
    </source>
</evidence>
<evidence type="ECO:0000259" key="10">
    <source>
        <dbReference type="PROSITE" id="PS51192"/>
    </source>
</evidence>
<dbReference type="InterPro" id="IPR001650">
    <property type="entry name" value="Helicase_C-like"/>
</dbReference>
<evidence type="ECO:0000256" key="3">
    <source>
        <dbReference type="ARBA" id="ARBA00022741"/>
    </source>
</evidence>
<comment type="similarity">
    <text evidence="8">Belongs to the DEAD box helicase family. DEAH subfamily. DDX15/PRP43 sub-subfamily.</text>
</comment>
<dbReference type="PROSITE" id="PS51192">
    <property type="entry name" value="HELICASE_ATP_BIND_1"/>
    <property type="match status" value="1"/>
</dbReference>
<dbReference type="Pfam" id="PF04408">
    <property type="entry name" value="WHD_HA2"/>
    <property type="match status" value="1"/>
</dbReference>
<reference evidence="12" key="1">
    <citation type="submission" date="2021-01" db="EMBL/GenBank/DDBJ databases">
        <authorList>
            <person name="Corre E."/>
            <person name="Pelletier E."/>
            <person name="Niang G."/>
            <person name="Scheremetjew M."/>
            <person name="Finn R."/>
            <person name="Kale V."/>
            <person name="Holt S."/>
            <person name="Cochrane G."/>
            <person name="Meng A."/>
            <person name="Brown T."/>
            <person name="Cohen L."/>
        </authorList>
    </citation>
    <scope>NUCLEOTIDE SEQUENCE</scope>
    <source>
        <strain evidence="12">CCMP644</strain>
    </source>
</reference>
<keyword evidence="2" id="KW-0507">mRNA processing</keyword>
<evidence type="ECO:0000259" key="11">
    <source>
        <dbReference type="PROSITE" id="PS51194"/>
    </source>
</evidence>
<dbReference type="GO" id="GO:0003723">
    <property type="term" value="F:RNA binding"/>
    <property type="evidence" value="ECO:0007669"/>
    <property type="project" value="TreeGrafter"/>
</dbReference>
<dbReference type="Pfam" id="PF00270">
    <property type="entry name" value="DEAD"/>
    <property type="match status" value="1"/>
</dbReference>
<dbReference type="EMBL" id="HBFX01018305">
    <property type="protein sequence ID" value="CAD8956549.1"/>
    <property type="molecule type" value="Transcribed_RNA"/>
</dbReference>
<dbReference type="SMART" id="SM00490">
    <property type="entry name" value="HELICc"/>
    <property type="match status" value="1"/>
</dbReference>
<proteinExistence type="inferred from homology"/>
<protein>
    <recommendedName>
        <fullName evidence="1">RNA helicase</fullName>
        <ecNumber evidence="1">3.6.4.13</ecNumber>
    </recommendedName>
</protein>
<dbReference type="SMART" id="SM00847">
    <property type="entry name" value="HA2"/>
    <property type="match status" value="1"/>
</dbReference>
<dbReference type="AlphaFoldDB" id="A0A6U2I1C1"/>
<dbReference type="Pfam" id="PF07717">
    <property type="entry name" value="OB_NTP_bind"/>
    <property type="match status" value="1"/>
</dbReference>
<evidence type="ECO:0000256" key="1">
    <source>
        <dbReference type="ARBA" id="ARBA00012552"/>
    </source>
</evidence>
<dbReference type="InterPro" id="IPR011545">
    <property type="entry name" value="DEAD/DEAH_box_helicase_dom"/>
</dbReference>
<dbReference type="Gene3D" id="3.40.50.300">
    <property type="entry name" value="P-loop containing nucleotide triphosphate hydrolases"/>
    <property type="match status" value="2"/>
</dbReference>
<evidence type="ECO:0000256" key="6">
    <source>
        <dbReference type="ARBA" id="ARBA00022840"/>
    </source>
</evidence>
<dbReference type="GO" id="GO:0016787">
    <property type="term" value="F:hydrolase activity"/>
    <property type="evidence" value="ECO:0007669"/>
    <property type="project" value="UniProtKB-KW"/>
</dbReference>
<gene>
    <name evidence="12" type="ORF">HAND00432_LOCUS11087</name>
</gene>
<feature type="domain" description="Helicase C-terminal" evidence="11">
    <location>
        <begin position="231"/>
        <end position="411"/>
    </location>
</feature>
<dbReference type="GO" id="GO:0006397">
    <property type="term" value="P:mRNA processing"/>
    <property type="evidence" value="ECO:0007669"/>
    <property type="project" value="UniProtKB-KW"/>
</dbReference>
<dbReference type="GO" id="GO:0008380">
    <property type="term" value="P:RNA splicing"/>
    <property type="evidence" value="ECO:0007669"/>
    <property type="project" value="UniProtKB-KW"/>
</dbReference>
<dbReference type="CDD" id="cd17973">
    <property type="entry name" value="DEXHc_DHX15"/>
    <property type="match status" value="1"/>
</dbReference>
<dbReference type="SMART" id="SM00487">
    <property type="entry name" value="DEXDc"/>
    <property type="match status" value="1"/>
</dbReference>
<dbReference type="InterPro" id="IPR048333">
    <property type="entry name" value="HA2_WH"/>
</dbReference>
<keyword evidence="3" id="KW-0547">Nucleotide-binding</keyword>
<accession>A0A6U2I1C1</accession>
<dbReference type="Gene3D" id="1.20.120.1080">
    <property type="match status" value="1"/>
</dbReference>
<dbReference type="Pfam" id="PF00271">
    <property type="entry name" value="Helicase_C"/>
    <property type="match status" value="1"/>
</dbReference>
<dbReference type="InterPro" id="IPR011709">
    <property type="entry name" value="DEAD-box_helicase_OB_fold"/>
</dbReference>
<evidence type="ECO:0000313" key="12">
    <source>
        <dbReference type="EMBL" id="CAD8956549.1"/>
    </source>
</evidence>
<dbReference type="PANTHER" id="PTHR18934">
    <property type="entry name" value="ATP-DEPENDENT RNA HELICASE"/>
    <property type="match status" value="1"/>
</dbReference>
<sequence>MPTTNPLTGRTFSANYYKILDKRMTLPVYEFKDKFTQIVHDNQIVVLVGETGSGKTTQITQFLVDAGYCARGGDGKIKGVACTQPRRVAAMSVARRVAEEMDVELGQQVGYTIRFEDLTGPQTILRYMTDGMLLREAMNDPLLERYSCIVLDEAHERTVATDVLFGLVKEVVRQRPDLKLIVMSATLDAGKFQQYFNNAPRVDVPGRTFPVEIFYTQEAERDYLEAAIRTAVQIHLCEPEGDILIFLTGEDEIEQACAKISAELQGQAGSEVGPVACVPLYSALPPQDQQKVFDPAPEPKVPGGPKGRKIVVSTNIAETSLTIDGIVYVIDPGFSKQKVYNPRIRVESLLVTAISQASANQRAGRAGRTRPGKCFRLFTQKAFTKELQEQTYPEMLRSNLGSVVLTLKKLGIDDLVHFDFMDPPAPETLMRALELLNYLGALNDDGDLTDLGATMAEFPLDPQLSKMLVASPKFNCSNEVLSIVAMLSSPNIFMRPKNAQKAADEAKARFSHVDGDHLTLLNAYYAWKSNGEDKRWTYDNFLNGRSLQSGDSVRQQLARLMAKFQLPLSSTEFASKDYYINIRKALVCGFFMHVAHLDPSGHYQTVKDNQPVALHPSTCLDHKPEWVVYHEFTLTTKQFIRTVTDVKGEWLLDLANHYYDLRNFPNSSAKRALEKLVARRKAAGGA</sequence>
<dbReference type="PROSITE" id="PS51194">
    <property type="entry name" value="HELICASE_CTER"/>
    <property type="match status" value="1"/>
</dbReference>
<keyword evidence="7" id="KW-0508">mRNA splicing</keyword>
<name>A0A6U2I1C1_HEMAN</name>
<evidence type="ECO:0000256" key="7">
    <source>
        <dbReference type="ARBA" id="ARBA00023187"/>
    </source>
</evidence>
<keyword evidence="5" id="KW-0347">Helicase</keyword>
<comment type="catalytic activity">
    <reaction evidence="9">
        <text>ATP + H2O = ADP + phosphate + H(+)</text>
        <dbReference type="Rhea" id="RHEA:13065"/>
        <dbReference type="ChEBI" id="CHEBI:15377"/>
        <dbReference type="ChEBI" id="CHEBI:15378"/>
        <dbReference type="ChEBI" id="CHEBI:30616"/>
        <dbReference type="ChEBI" id="CHEBI:43474"/>
        <dbReference type="ChEBI" id="CHEBI:456216"/>
        <dbReference type="EC" id="3.6.4.13"/>
    </reaction>
</comment>
<dbReference type="InterPro" id="IPR014001">
    <property type="entry name" value="Helicase_ATP-bd"/>
</dbReference>
<dbReference type="InterPro" id="IPR002464">
    <property type="entry name" value="DNA/RNA_helicase_DEAH_CS"/>
</dbReference>
<dbReference type="FunFam" id="1.20.120.1080:FF:000003">
    <property type="entry name" value="Pre-mRNA-splicing factor ATP-dependent RNA helicase PRP43"/>
    <property type="match status" value="1"/>
</dbReference>
<dbReference type="InterPro" id="IPR027417">
    <property type="entry name" value="P-loop_NTPase"/>
</dbReference>
<keyword evidence="4" id="KW-0378">Hydrolase</keyword>
<dbReference type="SUPFAM" id="SSF52540">
    <property type="entry name" value="P-loop containing nucleoside triphosphate hydrolases"/>
    <property type="match status" value="1"/>
</dbReference>
<dbReference type="InterPro" id="IPR044756">
    <property type="entry name" value="DHX15_DEXHc"/>
</dbReference>
<dbReference type="InterPro" id="IPR007502">
    <property type="entry name" value="Helicase-assoc_dom"/>
</dbReference>
<dbReference type="FunFam" id="3.40.50.300:FF:000007">
    <property type="entry name" value="Pre-mRNA-splicing factor ATP-dependent RNA helicase"/>
    <property type="match status" value="1"/>
</dbReference>
<dbReference type="CDD" id="cd18791">
    <property type="entry name" value="SF2_C_RHA"/>
    <property type="match status" value="1"/>
</dbReference>
<evidence type="ECO:0000256" key="5">
    <source>
        <dbReference type="ARBA" id="ARBA00022806"/>
    </source>
</evidence>
<keyword evidence="6" id="KW-0067">ATP-binding</keyword>
<evidence type="ECO:0000256" key="9">
    <source>
        <dbReference type="ARBA" id="ARBA00047984"/>
    </source>
</evidence>
<dbReference type="PROSITE" id="PS00690">
    <property type="entry name" value="DEAH_ATP_HELICASE"/>
    <property type="match status" value="1"/>
</dbReference>
<dbReference type="GO" id="GO:0005524">
    <property type="term" value="F:ATP binding"/>
    <property type="evidence" value="ECO:0007669"/>
    <property type="project" value="UniProtKB-KW"/>
</dbReference>
<feature type="domain" description="Helicase ATP-binding" evidence="10">
    <location>
        <begin position="36"/>
        <end position="205"/>
    </location>
</feature>
<dbReference type="FunFam" id="3.40.50.300:FF:001148">
    <property type="entry name" value="Pre-mRNA-splicing factor ATP-dependent RNA helicase DHX15/PRP43"/>
    <property type="match status" value="1"/>
</dbReference>
<dbReference type="Pfam" id="PF21010">
    <property type="entry name" value="HA2_C"/>
    <property type="match status" value="1"/>
</dbReference>
<dbReference type="PANTHER" id="PTHR18934:SF109">
    <property type="entry name" value="ATP-DEPENDENT RNA HELICASE DHX15 HOMOLOG"/>
    <property type="match status" value="1"/>
</dbReference>
<dbReference type="GO" id="GO:0003724">
    <property type="term" value="F:RNA helicase activity"/>
    <property type="evidence" value="ECO:0007669"/>
    <property type="project" value="UniProtKB-EC"/>
</dbReference>
<organism evidence="12">
    <name type="scientific">Hemiselmis andersenii</name>
    <name type="common">Cryptophyte alga</name>
    <dbReference type="NCBI Taxonomy" id="464988"/>
    <lineage>
        <taxon>Eukaryota</taxon>
        <taxon>Cryptophyceae</taxon>
        <taxon>Cryptomonadales</taxon>
        <taxon>Hemiselmidaceae</taxon>
        <taxon>Hemiselmis</taxon>
    </lineage>
</organism>
<evidence type="ECO:0000256" key="2">
    <source>
        <dbReference type="ARBA" id="ARBA00022664"/>
    </source>
</evidence>
<dbReference type="EC" id="3.6.4.13" evidence="1"/>